<dbReference type="KEGG" id="mad:HP15_2391"/>
<evidence type="ECO:0000256" key="1">
    <source>
        <dbReference type="SAM" id="Phobius"/>
    </source>
</evidence>
<accession>E4PH52</accession>
<proteinExistence type="predicted"/>
<evidence type="ECO:0000313" key="2">
    <source>
        <dbReference type="EMBL" id="ADP98155.1"/>
    </source>
</evidence>
<evidence type="ECO:0008006" key="4">
    <source>
        <dbReference type="Google" id="ProtNLM"/>
    </source>
</evidence>
<feature type="transmembrane region" description="Helical" evidence="1">
    <location>
        <begin position="157"/>
        <end position="178"/>
    </location>
</feature>
<feature type="transmembrane region" description="Helical" evidence="1">
    <location>
        <begin position="405"/>
        <end position="424"/>
    </location>
</feature>
<dbReference type="AlphaFoldDB" id="E4PH52"/>
<organism evidence="2 3">
    <name type="scientific">Marinobacter adhaerens (strain DSM 23420 / HP15)</name>
    <dbReference type="NCBI Taxonomy" id="225937"/>
    <lineage>
        <taxon>Bacteria</taxon>
        <taxon>Pseudomonadati</taxon>
        <taxon>Pseudomonadota</taxon>
        <taxon>Gammaproteobacteria</taxon>
        <taxon>Pseudomonadales</taxon>
        <taxon>Marinobacteraceae</taxon>
        <taxon>Marinobacter</taxon>
    </lineage>
</organism>
<keyword evidence="1" id="KW-0472">Membrane</keyword>
<feature type="transmembrane region" description="Helical" evidence="1">
    <location>
        <begin position="343"/>
        <end position="359"/>
    </location>
</feature>
<dbReference type="Proteomes" id="UP000007077">
    <property type="component" value="Chromosome"/>
</dbReference>
<protein>
    <recommendedName>
        <fullName evidence="4">Polysaccharide biosynthesis protein</fullName>
    </recommendedName>
</protein>
<feature type="transmembrane region" description="Helical" evidence="1">
    <location>
        <begin position="93"/>
        <end position="115"/>
    </location>
</feature>
<dbReference type="HOGENOM" id="CLU_640607_0_0_6"/>
<keyword evidence="1" id="KW-0812">Transmembrane</keyword>
<dbReference type="EMBL" id="CP001978">
    <property type="protein sequence ID" value="ADP98155.1"/>
    <property type="molecule type" value="Genomic_DNA"/>
</dbReference>
<feature type="transmembrane region" description="Helical" evidence="1">
    <location>
        <begin position="222"/>
        <end position="241"/>
    </location>
</feature>
<dbReference type="STRING" id="225937.HP15_2391"/>
<feature type="transmembrane region" description="Helical" evidence="1">
    <location>
        <begin position="184"/>
        <end position="201"/>
    </location>
</feature>
<reference evidence="3" key="2">
    <citation type="submission" date="2010-02" db="EMBL/GenBank/DDBJ databases">
        <title>Complete genome sequence of Marinobacter adhaerens type strain (HP15).</title>
        <authorList>
            <person name="Gaerdes A.A.M."/>
            <person name="Kaeppel E."/>
            <person name="Shezad A."/>
            <person name="Seebah S."/>
            <person name="Teeling H."/>
            <person name="Yarza P."/>
            <person name="Gloeckner F.O."/>
            <person name="Ullrich M.S."/>
        </authorList>
    </citation>
    <scope>NUCLEOTIDE SEQUENCE [LARGE SCALE GENOMIC DNA]</scope>
    <source>
        <strain evidence="3">DSM 23420 / HP15</strain>
    </source>
</reference>
<keyword evidence="1" id="KW-1133">Transmembrane helix</keyword>
<sequence length="428" mass="47303">MNNRLNSASWLRINQRWKREVWYVPILGGAMALMMLRPLLMARLFDAPDFGTYIAGLLVSSSFCVLGCLGLQPKLQRSMPMGFVARKELASQILLFQSILVALLLALVGCLIGVADLSIAGLSPGTFAISVVHGFSQQIFVLSTVESRSRGQALRFSWQNMGRAISIITAAGMVAWYVRSPEETLLTEAIISILLASLILVKSSTRHSTGLRALFLLAIRRLAVIRWSEPLSLMLVMLVGFSLANADRWVAVTVLPPVQFAWYGFAWILLTAAQSIQTITNSSLYPALAKRFAIGGGRASFSLAWKASLVFLILGGIGVLPSYFLLEEIIVNWFEDYQRSLEILPIFLAVASIRISDFWSSHLLVSGKERLLLAVNCFSGAFVFILFSLLGYFQSVDKLGITELAHLALTLTAVNYLLVLIFSLKFRR</sequence>
<feature type="transmembrane region" description="Helical" evidence="1">
    <location>
        <begin position="371"/>
        <end position="393"/>
    </location>
</feature>
<reference evidence="2 3" key="1">
    <citation type="journal article" date="2010" name="Stand. Genomic Sci.">
        <title>Complete genome sequence of Marinobacter adhaerens type strain (HP15), a diatom-interacting marine microorganism.</title>
        <authorList>
            <person name="Gardes A."/>
            <person name="Kaeppel E."/>
            <person name="Shehzad A."/>
            <person name="Seebah S."/>
            <person name="Teeling H."/>
            <person name="Yarza P."/>
            <person name="Glockner F.O."/>
            <person name="Grossart H.P."/>
            <person name="Ullrich M.S."/>
        </authorList>
    </citation>
    <scope>NUCLEOTIDE SEQUENCE [LARGE SCALE GENOMIC DNA]</scope>
    <source>
        <strain evidence="3">DSM 23420 / HP15</strain>
    </source>
</reference>
<gene>
    <name evidence="2" type="ordered locus">HP15_2391</name>
</gene>
<feature type="transmembrane region" description="Helical" evidence="1">
    <location>
        <begin position="21"/>
        <end position="40"/>
    </location>
</feature>
<name>E4PH52_MARAH</name>
<feature type="transmembrane region" description="Helical" evidence="1">
    <location>
        <begin position="127"/>
        <end position="145"/>
    </location>
</feature>
<evidence type="ECO:0000313" key="3">
    <source>
        <dbReference type="Proteomes" id="UP000007077"/>
    </source>
</evidence>
<dbReference type="PATRIC" id="fig|225937.3.peg.2413"/>
<feature type="transmembrane region" description="Helical" evidence="1">
    <location>
        <begin position="303"/>
        <end position="323"/>
    </location>
</feature>
<dbReference type="eggNOG" id="COG2244">
    <property type="taxonomic scope" value="Bacteria"/>
</dbReference>
<feature type="transmembrane region" description="Helical" evidence="1">
    <location>
        <begin position="52"/>
        <end position="72"/>
    </location>
</feature>